<evidence type="ECO:0000259" key="10">
    <source>
        <dbReference type="PROSITE" id="PS50113"/>
    </source>
</evidence>
<protein>
    <recommendedName>
        <fullName evidence="13">Nitrogen regulation protein B</fullName>
    </recommendedName>
</protein>
<feature type="coiled-coil region" evidence="5">
    <location>
        <begin position="309"/>
        <end position="336"/>
    </location>
</feature>
<dbReference type="InterPro" id="IPR001789">
    <property type="entry name" value="Sig_transdc_resp-reg_receiver"/>
</dbReference>
<evidence type="ECO:0008006" key="13">
    <source>
        <dbReference type="Google" id="ProtNLM"/>
    </source>
</evidence>
<dbReference type="SUPFAM" id="SSF55874">
    <property type="entry name" value="ATPase domain of HSP90 chaperone/DNA topoisomerase II/histidine kinase"/>
    <property type="match status" value="1"/>
</dbReference>
<dbReference type="InterPro" id="IPR035965">
    <property type="entry name" value="PAS-like_dom_sf"/>
</dbReference>
<feature type="domain" description="PAC" evidence="10">
    <location>
        <begin position="266"/>
        <end position="318"/>
    </location>
</feature>
<dbReference type="CDD" id="cd16917">
    <property type="entry name" value="HATPase_UhpB-NarQ-NarX-like"/>
    <property type="match status" value="1"/>
</dbReference>
<feature type="modified residue" description="4-aspartylphosphate" evidence="4">
    <location>
        <position position="661"/>
    </location>
</feature>
<evidence type="ECO:0000313" key="12">
    <source>
        <dbReference type="Proteomes" id="UP000198736"/>
    </source>
</evidence>
<reference evidence="12" key="1">
    <citation type="submission" date="2015-10" db="EMBL/GenBank/DDBJ databases">
        <authorList>
            <person name="Luecker S."/>
            <person name="Luecker S."/>
        </authorList>
    </citation>
    <scope>NUCLEOTIDE SEQUENCE [LARGE SCALE GENOMIC DNA]</scope>
</reference>
<dbReference type="AlphaFoldDB" id="A0A0S4LBF8"/>
<dbReference type="SMART" id="SM00448">
    <property type="entry name" value="REC"/>
    <property type="match status" value="1"/>
</dbReference>
<evidence type="ECO:0000256" key="1">
    <source>
        <dbReference type="ARBA" id="ARBA00022679"/>
    </source>
</evidence>
<dbReference type="InterPro" id="IPR000014">
    <property type="entry name" value="PAS"/>
</dbReference>
<dbReference type="SMART" id="SM00091">
    <property type="entry name" value="PAS"/>
    <property type="match status" value="2"/>
</dbReference>
<dbReference type="STRING" id="1742973.COMA2_20040"/>
<accession>A0A0S4LBF8</accession>
<name>A0A0S4LBF8_9BACT</name>
<organism evidence="11 12">
    <name type="scientific">Candidatus Nitrospira nitrificans</name>
    <dbReference type="NCBI Taxonomy" id="1742973"/>
    <lineage>
        <taxon>Bacteria</taxon>
        <taxon>Pseudomonadati</taxon>
        <taxon>Nitrospirota</taxon>
        <taxon>Nitrospiria</taxon>
        <taxon>Nitrospirales</taxon>
        <taxon>Nitrospiraceae</taxon>
        <taxon>Nitrospira</taxon>
    </lineage>
</organism>
<dbReference type="CDD" id="cd00130">
    <property type="entry name" value="PAS"/>
    <property type="match status" value="2"/>
</dbReference>
<evidence type="ECO:0000256" key="6">
    <source>
        <dbReference type="SAM" id="MobiDB-lite"/>
    </source>
</evidence>
<feature type="domain" description="PAS" evidence="9">
    <location>
        <begin position="193"/>
        <end position="263"/>
    </location>
</feature>
<evidence type="ECO:0000256" key="4">
    <source>
        <dbReference type="PROSITE-ProRule" id="PRU00169"/>
    </source>
</evidence>
<proteinExistence type="predicted"/>
<dbReference type="InterPro" id="IPR003594">
    <property type="entry name" value="HATPase_dom"/>
</dbReference>
<feature type="domain" description="Histidine kinase" evidence="7">
    <location>
        <begin position="365"/>
        <end position="574"/>
    </location>
</feature>
<dbReference type="InterPro" id="IPR013767">
    <property type="entry name" value="PAS_fold"/>
</dbReference>
<evidence type="ECO:0000256" key="2">
    <source>
        <dbReference type="ARBA" id="ARBA00022777"/>
    </source>
</evidence>
<dbReference type="InterPro" id="IPR013656">
    <property type="entry name" value="PAS_4"/>
</dbReference>
<dbReference type="GO" id="GO:0006355">
    <property type="term" value="P:regulation of DNA-templated transcription"/>
    <property type="evidence" value="ECO:0007669"/>
    <property type="project" value="InterPro"/>
</dbReference>
<evidence type="ECO:0000259" key="8">
    <source>
        <dbReference type="PROSITE" id="PS50110"/>
    </source>
</evidence>
<keyword evidence="2" id="KW-0418">Kinase</keyword>
<dbReference type="EMBL" id="CZPZ01000012">
    <property type="protein sequence ID" value="CUS35015.1"/>
    <property type="molecule type" value="Genomic_DNA"/>
</dbReference>
<dbReference type="CDD" id="cd17535">
    <property type="entry name" value="REC_NarL-like"/>
    <property type="match status" value="1"/>
</dbReference>
<dbReference type="GO" id="GO:0046983">
    <property type="term" value="F:protein dimerization activity"/>
    <property type="evidence" value="ECO:0007669"/>
    <property type="project" value="InterPro"/>
</dbReference>
<dbReference type="Proteomes" id="UP000198736">
    <property type="component" value="Unassembled WGS sequence"/>
</dbReference>
<dbReference type="PROSITE" id="PS50112">
    <property type="entry name" value="PAS"/>
    <property type="match status" value="2"/>
</dbReference>
<dbReference type="Pfam" id="PF07730">
    <property type="entry name" value="HisKA_3"/>
    <property type="match status" value="1"/>
</dbReference>
<evidence type="ECO:0000259" key="9">
    <source>
        <dbReference type="PROSITE" id="PS50112"/>
    </source>
</evidence>
<dbReference type="PANTHER" id="PTHR24421">
    <property type="entry name" value="NITRATE/NITRITE SENSOR PROTEIN NARX-RELATED"/>
    <property type="match status" value="1"/>
</dbReference>
<dbReference type="InterPro" id="IPR011712">
    <property type="entry name" value="Sig_transdc_His_kin_sub3_dim/P"/>
</dbReference>
<dbReference type="InterPro" id="IPR001610">
    <property type="entry name" value="PAC"/>
</dbReference>
<dbReference type="PROSITE" id="PS50110">
    <property type="entry name" value="RESPONSE_REGULATORY"/>
    <property type="match status" value="1"/>
</dbReference>
<feature type="domain" description="PAC" evidence="10">
    <location>
        <begin position="144"/>
        <end position="196"/>
    </location>
</feature>
<keyword evidence="3" id="KW-0902">Two-component regulatory system</keyword>
<evidence type="ECO:0000256" key="3">
    <source>
        <dbReference type="ARBA" id="ARBA00023012"/>
    </source>
</evidence>
<dbReference type="Pfam" id="PF00072">
    <property type="entry name" value="Response_reg"/>
    <property type="match status" value="1"/>
</dbReference>
<feature type="region of interest" description="Disordered" evidence="6">
    <location>
        <begin position="1"/>
        <end position="64"/>
    </location>
</feature>
<dbReference type="Gene3D" id="1.20.5.1930">
    <property type="match status" value="1"/>
</dbReference>
<keyword evidence="1" id="KW-0808">Transferase</keyword>
<dbReference type="NCBIfam" id="TIGR00229">
    <property type="entry name" value="sensory_box"/>
    <property type="match status" value="2"/>
</dbReference>
<evidence type="ECO:0000313" key="11">
    <source>
        <dbReference type="EMBL" id="CUS35015.1"/>
    </source>
</evidence>
<keyword evidence="5" id="KW-0175">Coiled coil</keyword>
<dbReference type="OrthoDB" id="9766459at2"/>
<keyword evidence="12" id="KW-1185">Reference proteome</keyword>
<dbReference type="RefSeq" id="WP_090896435.1">
    <property type="nucleotide sequence ID" value="NZ_CZPZ01000012.1"/>
</dbReference>
<gene>
    <name evidence="11" type="ORF">COMA2_20040</name>
</gene>
<dbReference type="GO" id="GO:0000155">
    <property type="term" value="F:phosphorelay sensor kinase activity"/>
    <property type="evidence" value="ECO:0007669"/>
    <property type="project" value="InterPro"/>
</dbReference>
<dbReference type="InterPro" id="IPR036890">
    <property type="entry name" value="HATPase_C_sf"/>
</dbReference>
<dbReference type="Gene3D" id="3.30.565.10">
    <property type="entry name" value="Histidine kinase-like ATPase, C-terminal domain"/>
    <property type="match status" value="1"/>
</dbReference>
<dbReference type="Pfam" id="PF00989">
    <property type="entry name" value="PAS"/>
    <property type="match status" value="1"/>
</dbReference>
<dbReference type="InterPro" id="IPR058245">
    <property type="entry name" value="NreC/VraR/RcsB-like_REC"/>
</dbReference>
<feature type="domain" description="PAS" evidence="9">
    <location>
        <begin position="66"/>
        <end position="140"/>
    </location>
</feature>
<feature type="domain" description="Response regulatory" evidence="8">
    <location>
        <begin position="610"/>
        <end position="726"/>
    </location>
</feature>
<dbReference type="InterPro" id="IPR000700">
    <property type="entry name" value="PAS-assoc_C"/>
</dbReference>
<dbReference type="Gene3D" id="3.30.450.20">
    <property type="entry name" value="PAS domain"/>
    <property type="match status" value="2"/>
</dbReference>
<dbReference type="SUPFAM" id="SSF52172">
    <property type="entry name" value="CheY-like"/>
    <property type="match status" value="1"/>
</dbReference>
<dbReference type="InterPro" id="IPR005467">
    <property type="entry name" value="His_kinase_dom"/>
</dbReference>
<dbReference type="InterPro" id="IPR011006">
    <property type="entry name" value="CheY-like_superfamily"/>
</dbReference>
<dbReference type="SUPFAM" id="SSF55785">
    <property type="entry name" value="PYP-like sensor domain (PAS domain)"/>
    <property type="match status" value="2"/>
</dbReference>
<dbReference type="PROSITE" id="PS50109">
    <property type="entry name" value="HIS_KIN"/>
    <property type="match status" value="1"/>
</dbReference>
<dbReference type="Pfam" id="PF02518">
    <property type="entry name" value="HATPase_c"/>
    <property type="match status" value="1"/>
</dbReference>
<dbReference type="GO" id="GO:0016020">
    <property type="term" value="C:membrane"/>
    <property type="evidence" value="ECO:0007669"/>
    <property type="project" value="InterPro"/>
</dbReference>
<sequence length="738" mass="81666">MIYLEPGFEETNKQSPTEQDALSARVESEARLFEPGQALPDESGSLKPRPALDQETEQPDDALRKSEKRFRDMIDALPVAIYTTDAQGRLTHFNSAAVEFSGRTPKLGTDEWCVSWKLYHPDGTPMPHDECPMAVALKEGRIVRGVEAIAERPDGTRLWFTPYPTPLRDADGRIVGGINMLMDITERKRDEDVKAKLAAIVESSDDAIVSKNLNGIITSWNRGAERIFGYTAQEAIGQPVTMLMPPDRVNEEPSILMRIRRGEKIDHYETIRRRKDGTLLDVSLTVSPLIDTHGRVIGASKIARDITERIRAEETLREAQLRLQRWNVELEQAVSVKTVELLHSQDRLRALTTELNLTEQRERARLATELHDHLQQMLVLAKLKLGQGKRRSEEMVPAVVTLMQETDEVLSDALKYTRTLVTELSPSVLRDHGLPAGLKWLGEYMQKHDVTVTVTAPDEALMLPEDQGVLLFQSVRELLINSSKHAGTGAAAVAMEHRDGMLRIEVRDEGAGFDLAAVAVAVAAAAGETSGGGVSSKFGLFSIRERMRALGGSFEIQSAPGKGTTAVLSLPSAASIERRDNMSAPPSPLVSRISHANDALRETFHGHRIRVLLVDDHVMIRQGLRAVLDNYPDIEVVGEATNGEEAVRLVDQLRPLVVVMDINMPTMNGIEATARIKSRFHKTVVIGLSVNAEADNRDAMTRVGAVTLLTKEAAMETLYDAIRRVIPKKVRQPQSIDA</sequence>
<dbReference type="InterPro" id="IPR050482">
    <property type="entry name" value="Sensor_HK_TwoCompSys"/>
</dbReference>
<dbReference type="SMART" id="SM00086">
    <property type="entry name" value="PAC"/>
    <property type="match status" value="2"/>
</dbReference>
<dbReference type="PANTHER" id="PTHR24421:SF58">
    <property type="entry name" value="SIGNAL TRANSDUCTION HISTIDINE-PROTEIN KINASE_PHOSPHATASE UHPB"/>
    <property type="match status" value="1"/>
</dbReference>
<dbReference type="PROSITE" id="PS50113">
    <property type="entry name" value="PAC"/>
    <property type="match status" value="2"/>
</dbReference>
<evidence type="ECO:0000256" key="5">
    <source>
        <dbReference type="SAM" id="Coils"/>
    </source>
</evidence>
<keyword evidence="4" id="KW-0597">Phosphoprotein</keyword>
<evidence type="ECO:0000259" key="7">
    <source>
        <dbReference type="PROSITE" id="PS50109"/>
    </source>
</evidence>
<dbReference type="Gene3D" id="3.40.50.2300">
    <property type="match status" value="1"/>
</dbReference>
<dbReference type="Pfam" id="PF08448">
    <property type="entry name" value="PAS_4"/>
    <property type="match status" value="1"/>
</dbReference>